<evidence type="ECO:0000313" key="2">
    <source>
        <dbReference type="EMBL" id="OAO13338.1"/>
    </source>
</evidence>
<comment type="caution">
    <text evidence="2">The sequence shown here is derived from an EMBL/GenBank/DDBJ whole genome shotgun (WGS) entry which is preliminary data.</text>
</comment>
<protein>
    <recommendedName>
        <fullName evidence="1">AMMECR1 domain-containing protein</fullName>
    </recommendedName>
</protein>
<dbReference type="InterPro" id="IPR027485">
    <property type="entry name" value="AMMECR1_N"/>
</dbReference>
<gene>
    <name evidence="2" type="ORF">AV274_5013</name>
</gene>
<evidence type="ECO:0000313" key="3">
    <source>
        <dbReference type="Proteomes" id="UP000078348"/>
    </source>
</evidence>
<evidence type="ECO:0000259" key="1">
    <source>
        <dbReference type="PROSITE" id="PS51112"/>
    </source>
</evidence>
<dbReference type="OrthoDB" id="24630at2759"/>
<name>A0A196S8I0_BLAHN</name>
<dbReference type="InterPro" id="IPR002733">
    <property type="entry name" value="AMMECR1_domain"/>
</dbReference>
<reference evidence="2 3" key="1">
    <citation type="submission" date="2016-05" db="EMBL/GenBank/DDBJ databases">
        <title>Nuclear genome of Blastocystis sp. subtype 1 NandII.</title>
        <authorList>
            <person name="Gentekaki E."/>
            <person name="Curtis B."/>
            <person name="Stairs C."/>
            <person name="Eme L."/>
            <person name="Herman E."/>
            <person name="Klimes V."/>
            <person name="Arias M.C."/>
            <person name="Elias M."/>
            <person name="Hilliou F."/>
            <person name="Klute M."/>
            <person name="Malik S.-B."/>
            <person name="Pightling A."/>
            <person name="Rachubinski R."/>
            <person name="Salas D."/>
            <person name="Schlacht A."/>
            <person name="Suga H."/>
            <person name="Archibald J."/>
            <person name="Ball S.G."/>
            <person name="Clark G."/>
            <person name="Dacks J."/>
            <person name="Van Der Giezen M."/>
            <person name="Tsaousis A."/>
            <person name="Roger A."/>
        </authorList>
    </citation>
    <scope>NUCLEOTIDE SEQUENCE [LARGE SCALE GENOMIC DNA]</scope>
    <source>
        <strain evidence="3">ATCC 50177 / NandII</strain>
    </source>
</reference>
<proteinExistence type="predicted"/>
<dbReference type="InterPro" id="IPR023473">
    <property type="entry name" value="AMMECR1"/>
</dbReference>
<dbReference type="Gene3D" id="3.30.1490.150">
    <property type="entry name" value="Hypothetical protein ph0010, domain 2"/>
    <property type="match status" value="1"/>
</dbReference>
<dbReference type="PANTHER" id="PTHR13016">
    <property type="entry name" value="AMMECR1 HOMOLOG"/>
    <property type="match status" value="1"/>
</dbReference>
<dbReference type="Proteomes" id="UP000078348">
    <property type="component" value="Unassembled WGS sequence"/>
</dbReference>
<dbReference type="Pfam" id="PF01871">
    <property type="entry name" value="AMMECR1"/>
    <property type="match status" value="1"/>
</dbReference>
<dbReference type="SUPFAM" id="SSF143447">
    <property type="entry name" value="AMMECR1-like"/>
    <property type="match status" value="1"/>
</dbReference>
<dbReference type="Gene3D" id="3.30.700.20">
    <property type="entry name" value="Hypothetical protein ph0010, domain 1"/>
    <property type="match status" value="1"/>
</dbReference>
<dbReference type="AlphaFoldDB" id="A0A196S8I0"/>
<dbReference type="InterPro" id="IPR036071">
    <property type="entry name" value="AMMECR1_dom_sf"/>
</dbReference>
<dbReference type="PROSITE" id="PS51112">
    <property type="entry name" value="AMMECR1"/>
    <property type="match status" value="1"/>
</dbReference>
<keyword evidence="3" id="KW-1185">Reference proteome</keyword>
<organism evidence="2 3">
    <name type="scientific">Blastocystis sp. subtype 1 (strain ATCC 50177 / NandII)</name>
    <dbReference type="NCBI Taxonomy" id="478820"/>
    <lineage>
        <taxon>Eukaryota</taxon>
        <taxon>Sar</taxon>
        <taxon>Stramenopiles</taxon>
        <taxon>Bigyra</taxon>
        <taxon>Opalozoa</taxon>
        <taxon>Opalinata</taxon>
        <taxon>Blastocystidae</taxon>
        <taxon>Blastocystis</taxon>
    </lineage>
</organism>
<dbReference type="NCBIfam" id="TIGR00296">
    <property type="entry name" value="TIGR00296 family protein"/>
    <property type="match status" value="1"/>
</dbReference>
<dbReference type="PANTHER" id="PTHR13016:SF0">
    <property type="entry name" value="AMME SYNDROME CANDIDATE GENE 1 PROTEIN"/>
    <property type="match status" value="1"/>
</dbReference>
<accession>A0A196S8I0</accession>
<dbReference type="EMBL" id="LXWW01000421">
    <property type="protein sequence ID" value="OAO13338.1"/>
    <property type="molecule type" value="Genomic_DNA"/>
</dbReference>
<sequence length="199" mass="23177">MSVVTDSMIVHCFDTIISDLKHVDPPKPEYDTSQQYGIFVTWKIHKRGELQLRGCIGCLVPIPLTEIEHYARESAFNDFRFDPIKEKEIPSLQCSVSLLHSFEDAKDYKDWEVGKHGIRITFYHGGRAYRATYLPEVAPEQGWDRETTIRHLIEKAGCSYDASILPSIQLQRYQTEKRTMQYEEYVSYIQSKGRHSLLE</sequence>
<feature type="domain" description="AMMECR1" evidence="1">
    <location>
        <begin position="1"/>
        <end position="189"/>
    </location>
</feature>